<protein>
    <submittedName>
        <fullName evidence="2">Uncharacterized protein</fullName>
    </submittedName>
</protein>
<sequence>MNNLDTAGRLGASRRPPLDNNKLLPKVWRAYVR</sequence>
<dbReference type="EMBL" id="VSRR010104812">
    <property type="protein sequence ID" value="MPC96149.1"/>
    <property type="molecule type" value="Genomic_DNA"/>
</dbReference>
<keyword evidence="3" id="KW-1185">Reference proteome</keyword>
<evidence type="ECO:0000313" key="2">
    <source>
        <dbReference type="EMBL" id="MPC96149.1"/>
    </source>
</evidence>
<name>A0A5B7JMU3_PORTR</name>
<accession>A0A5B7JMU3</accession>
<comment type="caution">
    <text evidence="2">The sequence shown here is derived from an EMBL/GenBank/DDBJ whole genome shotgun (WGS) entry which is preliminary data.</text>
</comment>
<evidence type="ECO:0000313" key="3">
    <source>
        <dbReference type="Proteomes" id="UP000324222"/>
    </source>
</evidence>
<dbReference type="AlphaFoldDB" id="A0A5B7JMU3"/>
<proteinExistence type="predicted"/>
<feature type="region of interest" description="Disordered" evidence="1">
    <location>
        <begin position="1"/>
        <end position="21"/>
    </location>
</feature>
<gene>
    <name evidence="2" type="ORF">E2C01_091391</name>
</gene>
<evidence type="ECO:0000256" key="1">
    <source>
        <dbReference type="SAM" id="MobiDB-lite"/>
    </source>
</evidence>
<reference evidence="2 3" key="1">
    <citation type="submission" date="2019-05" db="EMBL/GenBank/DDBJ databases">
        <title>Another draft genome of Portunus trituberculatus and its Hox gene families provides insights of decapod evolution.</title>
        <authorList>
            <person name="Jeong J.-H."/>
            <person name="Song I."/>
            <person name="Kim S."/>
            <person name="Choi T."/>
            <person name="Kim D."/>
            <person name="Ryu S."/>
            <person name="Kim W."/>
        </authorList>
    </citation>
    <scope>NUCLEOTIDE SEQUENCE [LARGE SCALE GENOMIC DNA]</scope>
    <source>
        <tissue evidence="2">Muscle</tissue>
    </source>
</reference>
<dbReference type="Proteomes" id="UP000324222">
    <property type="component" value="Unassembled WGS sequence"/>
</dbReference>
<organism evidence="2 3">
    <name type="scientific">Portunus trituberculatus</name>
    <name type="common">Swimming crab</name>
    <name type="synonym">Neptunus trituberculatus</name>
    <dbReference type="NCBI Taxonomy" id="210409"/>
    <lineage>
        <taxon>Eukaryota</taxon>
        <taxon>Metazoa</taxon>
        <taxon>Ecdysozoa</taxon>
        <taxon>Arthropoda</taxon>
        <taxon>Crustacea</taxon>
        <taxon>Multicrustacea</taxon>
        <taxon>Malacostraca</taxon>
        <taxon>Eumalacostraca</taxon>
        <taxon>Eucarida</taxon>
        <taxon>Decapoda</taxon>
        <taxon>Pleocyemata</taxon>
        <taxon>Brachyura</taxon>
        <taxon>Eubrachyura</taxon>
        <taxon>Portunoidea</taxon>
        <taxon>Portunidae</taxon>
        <taxon>Portuninae</taxon>
        <taxon>Portunus</taxon>
    </lineage>
</organism>